<protein>
    <recommendedName>
        <fullName evidence="3">DUF1797 family protein</fullName>
    </recommendedName>
</protein>
<evidence type="ECO:0008006" key="3">
    <source>
        <dbReference type="Google" id="ProtNLM"/>
    </source>
</evidence>
<gene>
    <name evidence="1" type="ORF">M670_04230</name>
</gene>
<dbReference type="PIRSF" id="PIRSF037356">
    <property type="entry name" value="DUF1797"/>
    <property type="match status" value="1"/>
</dbReference>
<dbReference type="Proteomes" id="UP000027936">
    <property type="component" value="Unassembled WGS sequence"/>
</dbReference>
<organism evidence="1 2">
    <name type="scientific">Schinkia azotoformans MEV2011</name>
    <dbReference type="NCBI Taxonomy" id="1348973"/>
    <lineage>
        <taxon>Bacteria</taxon>
        <taxon>Bacillati</taxon>
        <taxon>Bacillota</taxon>
        <taxon>Bacilli</taxon>
        <taxon>Bacillales</taxon>
        <taxon>Bacillaceae</taxon>
        <taxon>Calidifontibacillus/Schinkia group</taxon>
        <taxon>Schinkia</taxon>
    </lineage>
</organism>
<dbReference type="InterPro" id="IPR014904">
    <property type="entry name" value="YkuJ-like"/>
</dbReference>
<dbReference type="PATRIC" id="fig|1348973.3.peg.4112"/>
<dbReference type="AlphaFoldDB" id="A0A072NI19"/>
<dbReference type="Gene3D" id="3.30.720.20">
    <property type="entry name" value="Protein of unknown function DUF1797"/>
    <property type="match status" value="1"/>
</dbReference>
<name>A0A072NI19_SCHAZ</name>
<evidence type="ECO:0000313" key="2">
    <source>
        <dbReference type="Proteomes" id="UP000027936"/>
    </source>
</evidence>
<dbReference type="EMBL" id="JJRY01000025">
    <property type="protein sequence ID" value="KEF36538.1"/>
    <property type="molecule type" value="Genomic_DNA"/>
</dbReference>
<comment type="caution">
    <text evidence="1">The sequence shown here is derived from an EMBL/GenBank/DDBJ whole genome shotgun (WGS) entry which is preliminary data.</text>
</comment>
<dbReference type="GeneID" id="89469142"/>
<dbReference type="SUPFAM" id="SSF143567">
    <property type="entry name" value="YkuJ-like"/>
    <property type="match status" value="1"/>
</dbReference>
<sequence length="81" mass="9598">MSLLHGILKRLMTLQDDENNVEPKQRYFEKNGEKKCSVKYFDHTKMFELEVYSPGEKPKTYQFDNIDMVAIDVFEIMSADE</sequence>
<proteinExistence type="predicted"/>
<evidence type="ECO:0000313" key="1">
    <source>
        <dbReference type="EMBL" id="KEF36538.1"/>
    </source>
</evidence>
<accession>A0A072NI19</accession>
<dbReference type="InterPro" id="IPR038073">
    <property type="entry name" value="YkuJ-like_sf"/>
</dbReference>
<dbReference type="RefSeq" id="WP_003330032.1">
    <property type="nucleotide sequence ID" value="NZ_JJRY01000025.1"/>
</dbReference>
<dbReference type="OrthoDB" id="2361638at2"/>
<reference evidence="1 2" key="1">
    <citation type="submission" date="2014-04" db="EMBL/GenBank/DDBJ databases">
        <title>Draft genome sequence of Bacillus azotoformans MEV2011, a (co-) denitrifying strain unable to grow in the presence of oxygen.</title>
        <authorList>
            <person name="Nielsen M."/>
            <person name="Schreiber L."/>
            <person name="Finster K."/>
            <person name="Schramm A."/>
        </authorList>
    </citation>
    <scope>NUCLEOTIDE SEQUENCE [LARGE SCALE GENOMIC DNA]</scope>
    <source>
        <strain evidence="1 2">MEV2011</strain>
    </source>
</reference>
<dbReference type="Pfam" id="PF08796">
    <property type="entry name" value="DUF1797"/>
    <property type="match status" value="1"/>
</dbReference>